<dbReference type="AlphaFoldDB" id="A0A4Y2FIE6"/>
<feature type="compositionally biased region" description="Acidic residues" evidence="1">
    <location>
        <begin position="87"/>
        <end position="96"/>
    </location>
</feature>
<comment type="caution">
    <text evidence="2">The sequence shown here is derived from an EMBL/GenBank/DDBJ whole genome shotgun (WGS) entry which is preliminary data.</text>
</comment>
<feature type="region of interest" description="Disordered" evidence="1">
    <location>
        <begin position="69"/>
        <end position="96"/>
    </location>
</feature>
<gene>
    <name evidence="2" type="ORF">AVEN_102117_1</name>
</gene>
<sequence>MHISQLSEEITKARNKCFRLYRSNCPRKFNREVFNIDVLNMFLLSSDSFMIWAGQRPCEIFCSSETLQSFQETSEDGPSIKHQNQNDENEELSSKE</sequence>
<dbReference type="EMBL" id="BGPR01095907">
    <property type="protein sequence ID" value="GBM40205.1"/>
    <property type="molecule type" value="Genomic_DNA"/>
</dbReference>
<organism evidence="2 3">
    <name type="scientific">Araneus ventricosus</name>
    <name type="common">Orbweaver spider</name>
    <name type="synonym">Epeira ventricosa</name>
    <dbReference type="NCBI Taxonomy" id="182803"/>
    <lineage>
        <taxon>Eukaryota</taxon>
        <taxon>Metazoa</taxon>
        <taxon>Ecdysozoa</taxon>
        <taxon>Arthropoda</taxon>
        <taxon>Chelicerata</taxon>
        <taxon>Arachnida</taxon>
        <taxon>Araneae</taxon>
        <taxon>Araneomorphae</taxon>
        <taxon>Entelegynae</taxon>
        <taxon>Araneoidea</taxon>
        <taxon>Araneidae</taxon>
        <taxon>Araneus</taxon>
    </lineage>
</organism>
<dbReference type="Proteomes" id="UP000499080">
    <property type="component" value="Unassembled WGS sequence"/>
</dbReference>
<accession>A0A4Y2FIE6</accession>
<name>A0A4Y2FIE6_ARAVE</name>
<proteinExistence type="predicted"/>
<evidence type="ECO:0000256" key="1">
    <source>
        <dbReference type="SAM" id="MobiDB-lite"/>
    </source>
</evidence>
<reference evidence="2 3" key="1">
    <citation type="journal article" date="2019" name="Sci. Rep.">
        <title>Orb-weaving spider Araneus ventricosus genome elucidates the spidroin gene catalogue.</title>
        <authorList>
            <person name="Kono N."/>
            <person name="Nakamura H."/>
            <person name="Ohtoshi R."/>
            <person name="Moran D.A.P."/>
            <person name="Shinohara A."/>
            <person name="Yoshida Y."/>
            <person name="Fujiwara M."/>
            <person name="Mori M."/>
            <person name="Tomita M."/>
            <person name="Arakawa K."/>
        </authorList>
    </citation>
    <scope>NUCLEOTIDE SEQUENCE [LARGE SCALE GENOMIC DNA]</scope>
</reference>
<protein>
    <submittedName>
        <fullName evidence="2">Uncharacterized protein</fullName>
    </submittedName>
</protein>
<keyword evidence="3" id="KW-1185">Reference proteome</keyword>
<evidence type="ECO:0000313" key="3">
    <source>
        <dbReference type="Proteomes" id="UP000499080"/>
    </source>
</evidence>
<evidence type="ECO:0000313" key="2">
    <source>
        <dbReference type="EMBL" id="GBM40205.1"/>
    </source>
</evidence>